<dbReference type="CDD" id="cd07721">
    <property type="entry name" value="yflN-like_MBL-fold"/>
    <property type="match status" value="1"/>
</dbReference>
<feature type="domain" description="Metallo-beta-lactamase" evidence="1">
    <location>
        <begin position="20"/>
        <end position="212"/>
    </location>
</feature>
<keyword evidence="2" id="KW-0378">Hydrolase</keyword>
<dbReference type="AlphaFoldDB" id="A0A553SLZ8"/>
<evidence type="ECO:0000313" key="3">
    <source>
        <dbReference type="Proteomes" id="UP000319837"/>
    </source>
</evidence>
<comment type="caution">
    <text evidence="2">The sequence shown here is derived from an EMBL/GenBank/DDBJ whole genome shotgun (WGS) entry which is preliminary data.</text>
</comment>
<dbReference type="EMBL" id="RIBP01000004">
    <property type="protein sequence ID" value="TRZ38006.1"/>
    <property type="molecule type" value="Genomic_DNA"/>
</dbReference>
<dbReference type="InterPro" id="IPR050855">
    <property type="entry name" value="NDM-1-like"/>
</dbReference>
<dbReference type="PANTHER" id="PTHR42951">
    <property type="entry name" value="METALLO-BETA-LACTAMASE DOMAIN-CONTAINING"/>
    <property type="match status" value="1"/>
</dbReference>
<dbReference type="PANTHER" id="PTHR42951:SF9">
    <property type="entry name" value="METAL-DEPENDENT HYDROLASE"/>
    <property type="match status" value="1"/>
</dbReference>
<proteinExistence type="predicted"/>
<dbReference type="GO" id="GO:0016787">
    <property type="term" value="F:hydrolase activity"/>
    <property type="evidence" value="ECO:0007669"/>
    <property type="project" value="UniProtKB-KW"/>
</dbReference>
<dbReference type="RefSeq" id="WP_185767373.1">
    <property type="nucleotide sequence ID" value="NZ_RIBP01000004.1"/>
</dbReference>
<gene>
    <name evidence="2" type="ORF">CEQ21_21575</name>
</gene>
<dbReference type="Gene3D" id="3.60.15.10">
    <property type="entry name" value="Ribonuclease Z/Hydroxyacylglutathione hydrolase-like"/>
    <property type="match status" value="1"/>
</dbReference>
<dbReference type="InterPro" id="IPR001279">
    <property type="entry name" value="Metallo-B-lactamas"/>
</dbReference>
<protein>
    <submittedName>
        <fullName evidence="2">MBL fold metallo-hydrolase</fullName>
    </submittedName>
</protein>
<name>A0A553SLZ8_NIACI</name>
<reference evidence="3" key="1">
    <citation type="submission" date="2018-10" db="EMBL/GenBank/DDBJ databases">
        <title>FDA dAtabase for Regulatory Grade micrObial Sequences (FDA-ARGOS): Supporting development and validation of Infectious Disease Dx tests.</title>
        <authorList>
            <person name="Minogue T."/>
            <person name="Wolcott M."/>
            <person name="Wasieloski L."/>
            <person name="Aguilar W."/>
            <person name="Moore D."/>
            <person name="Tallon L."/>
            <person name="Sadzewicz L."/>
            <person name="Sengamalay N."/>
            <person name="Ott S."/>
            <person name="Godinez A."/>
            <person name="Nagaraj S."/>
            <person name="Vavikolanu K."/>
            <person name="Vyas G."/>
            <person name="Nadendla S."/>
            <person name="George J."/>
            <person name="Sichtig H."/>
        </authorList>
    </citation>
    <scope>NUCLEOTIDE SEQUENCE [LARGE SCALE GENOMIC DNA]</scope>
    <source>
        <strain evidence="3">FDAARGOS_343</strain>
    </source>
</reference>
<accession>A0A553SLZ8</accession>
<organism evidence="2 3">
    <name type="scientific">Niallia circulans</name>
    <name type="common">Bacillus circulans</name>
    <dbReference type="NCBI Taxonomy" id="1397"/>
    <lineage>
        <taxon>Bacteria</taxon>
        <taxon>Bacillati</taxon>
        <taxon>Bacillota</taxon>
        <taxon>Bacilli</taxon>
        <taxon>Bacillales</taxon>
        <taxon>Bacillaceae</taxon>
        <taxon>Niallia</taxon>
    </lineage>
</organism>
<sequence length="232" mass="25347">MKITKIGNVYQLAFMPRFFPVNCYFVEEKDGLTLIDCALPYSSKHILAAAEKLNKPITRIVLTHAHDDHIGSLDALKEALPHAPVYISRRDSRLLRGDKGLESGEPDTPIRGGVPKKIMTQPDILLEDGDEIGDLLTISTPGHTPGSLSFFDKNTRAIITGDALQTRGGVAVAGQLNPLFPFPAFATWNKELALSSAKLLLELSPQVLAVGHGKMITEPTDLMKKAIERSQK</sequence>
<evidence type="ECO:0000259" key="1">
    <source>
        <dbReference type="SMART" id="SM00849"/>
    </source>
</evidence>
<dbReference type="SUPFAM" id="SSF56281">
    <property type="entry name" value="Metallo-hydrolase/oxidoreductase"/>
    <property type="match status" value="1"/>
</dbReference>
<evidence type="ECO:0000313" key="2">
    <source>
        <dbReference type="EMBL" id="TRZ38006.1"/>
    </source>
</evidence>
<dbReference type="InterPro" id="IPR036866">
    <property type="entry name" value="RibonucZ/Hydroxyglut_hydro"/>
</dbReference>
<dbReference type="Pfam" id="PF00753">
    <property type="entry name" value="Lactamase_B"/>
    <property type="match status" value="1"/>
</dbReference>
<dbReference type="Proteomes" id="UP000319837">
    <property type="component" value="Unassembled WGS sequence"/>
</dbReference>
<dbReference type="SMART" id="SM00849">
    <property type="entry name" value="Lactamase_B"/>
    <property type="match status" value="1"/>
</dbReference>